<dbReference type="Proteomes" id="UP001549320">
    <property type="component" value="Unassembled WGS sequence"/>
</dbReference>
<dbReference type="InterPro" id="IPR042099">
    <property type="entry name" value="ANL_N_sf"/>
</dbReference>
<dbReference type="PANTHER" id="PTHR36932">
    <property type="entry name" value="CAPSULAR POLYSACCHARIDE BIOSYNTHESIS PROTEIN"/>
    <property type="match status" value="1"/>
</dbReference>
<dbReference type="PANTHER" id="PTHR36932:SF1">
    <property type="entry name" value="CAPSULAR POLYSACCHARIDE BIOSYNTHESIS PROTEIN"/>
    <property type="match status" value="1"/>
</dbReference>
<gene>
    <name evidence="1" type="ORF">ABIE13_005291</name>
</gene>
<dbReference type="EC" id="6.2.1.30" evidence="1"/>
<dbReference type="InterPro" id="IPR053158">
    <property type="entry name" value="CapK_Type1_Caps_Biosynth"/>
</dbReference>
<sequence>MHHHRTVVKTRPRPVFDPLHLQAVTLDVMAGSHAPSSLMAVRQQQRLARLVEVAYADSALYRERLGKSSLRQSDWLRLAPVSRAELMDRFSEWVTDPELNLQELRAFTADPQRVGEPWLGKYMVWESSGTSGRPGIFVQDSQAMAVYDALEAVRHRPPGGRKSMFGAFAPLDFMGLQDRYALVTATGGHFASVCCLDRLRSINPWIEANACSFSIQQSADKLVQQLNDYAPIVLATYPSAAALLAEEAEQGRLQVRPRCIMTGGEALSSATRARISKAFGAPVRNSYGTSEFLPMAWECAKGSLHLNEDWVLLEPVDERYRPVPLGELSHSVLLTNLANHVQPLIRYDLGDQVSIQKERCTCGSSLPVIQVQGRCDDTMRVPGHQRGQMVSLLPLALCTVIEEECGVFDFQLEQRAPGTLVVRLNLEGPEGLAALERCKIALKAFAISQGAKPIRVTGELGCAVPRGRSGKACRVLLSDRA</sequence>
<dbReference type="EMBL" id="JBEPSH010000014">
    <property type="protein sequence ID" value="MET4580152.1"/>
    <property type="molecule type" value="Genomic_DNA"/>
</dbReference>
<dbReference type="SUPFAM" id="SSF56801">
    <property type="entry name" value="Acetyl-CoA synthetase-like"/>
    <property type="match status" value="1"/>
</dbReference>
<dbReference type="GO" id="GO:0047475">
    <property type="term" value="F:phenylacetate-CoA ligase activity"/>
    <property type="evidence" value="ECO:0007669"/>
    <property type="project" value="UniProtKB-EC"/>
</dbReference>
<reference evidence="1 2" key="1">
    <citation type="submission" date="2024-06" db="EMBL/GenBank/DDBJ databases">
        <title>Sorghum-associated microbial communities from plants grown in Nebraska, USA.</title>
        <authorList>
            <person name="Schachtman D."/>
        </authorList>
    </citation>
    <scope>NUCLEOTIDE SEQUENCE [LARGE SCALE GENOMIC DNA]</scope>
    <source>
        <strain evidence="1 2">2709</strain>
    </source>
</reference>
<name>A0ABV2QI03_9BURK</name>
<proteinExistence type="predicted"/>
<protein>
    <submittedName>
        <fullName evidence="1">Phenylacetate-CoA ligase</fullName>
        <ecNumber evidence="1">6.2.1.30</ecNumber>
    </submittedName>
</protein>
<comment type="caution">
    <text evidence="1">The sequence shown here is derived from an EMBL/GenBank/DDBJ whole genome shotgun (WGS) entry which is preliminary data.</text>
</comment>
<evidence type="ECO:0000313" key="2">
    <source>
        <dbReference type="Proteomes" id="UP001549320"/>
    </source>
</evidence>
<dbReference type="RefSeq" id="WP_354448865.1">
    <property type="nucleotide sequence ID" value="NZ_JBEPSH010000014.1"/>
</dbReference>
<organism evidence="1 2">
    <name type="scientific">Ottowia thiooxydans</name>
    <dbReference type="NCBI Taxonomy" id="219182"/>
    <lineage>
        <taxon>Bacteria</taxon>
        <taxon>Pseudomonadati</taxon>
        <taxon>Pseudomonadota</taxon>
        <taxon>Betaproteobacteria</taxon>
        <taxon>Burkholderiales</taxon>
        <taxon>Comamonadaceae</taxon>
        <taxon>Ottowia</taxon>
    </lineage>
</organism>
<dbReference type="Gene3D" id="3.40.50.12780">
    <property type="entry name" value="N-terminal domain of ligase-like"/>
    <property type="match status" value="1"/>
</dbReference>
<evidence type="ECO:0000313" key="1">
    <source>
        <dbReference type="EMBL" id="MET4580152.1"/>
    </source>
</evidence>
<keyword evidence="1" id="KW-0436">Ligase</keyword>
<accession>A0ABV2QI03</accession>
<keyword evidence="2" id="KW-1185">Reference proteome</keyword>